<dbReference type="Pfam" id="PF00734">
    <property type="entry name" value="CBM_1"/>
    <property type="match status" value="1"/>
</dbReference>
<evidence type="ECO:0000256" key="6">
    <source>
        <dbReference type="ARBA" id="ARBA00023001"/>
    </source>
</evidence>
<dbReference type="SUPFAM" id="SSF49899">
    <property type="entry name" value="Concanavalin A-like lectins/glucanases"/>
    <property type="match status" value="1"/>
</dbReference>
<dbReference type="PROSITE" id="PS00562">
    <property type="entry name" value="CBM1_1"/>
    <property type="match status" value="1"/>
</dbReference>
<evidence type="ECO:0000256" key="8">
    <source>
        <dbReference type="ARBA" id="ARBA00023180"/>
    </source>
</evidence>
<evidence type="ECO:0000256" key="10">
    <source>
        <dbReference type="ARBA" id="ARBA00023295"/>
    </source>
</evidence>
<keyword evidence="9" id="KW-0119">Carbohydrate metabolism</keyword>
<gene>
    <name evidence="15" type="ORF">Ae201684_019097</name>
</gene>
<organism evidence="15 16">
    <name type="scientific">Aphanomyces euteiches</name>
    <dbReference type="NCBI Taxonomy" id="100861"/>
    <lineage>
        <taxon>Eukaryota</taxon>
        <taxon>Sar</taxon>
        <taxon>Stramenopiles</taxon>
        <taxon>Oomycota</taxon>
        <taxon>Saprolegniomycetes</taxon>
        <taxon>Saprolegniales</taxon>
        <taxon>Verrucalvaceae</taxon>
        <taxon>Aphanomyces</taxon>
    </lineage>
</organism>
<keyword evidence="6" id="KW-0136">Cellulose degradation</keyword>
<evidence type="ECO:0000256" key="2">
    <source>
        <dbReference type="ARBA" id="ARBA00006044"/>
    </source>
</evidence>
<dbReference type="InterPro" id="IPR000254">
    <property type="entry name" value="CBD"/>
</dbReference>
<dbReference type="Proteomes" id="UP000481153">
    <property type="component" value="Unassembled WGS sequence"/>
</dbReference>
<keyword evidence="8" id="KW-0325">Glycoprotein</keyword>
<evidence type="ECO:0000256" key="13">
    <source>
        <dbReference type="SAM" id="SignalP"/>
    </source>
</evidence>
<feature type="chain" id="PRO_5026262884" description="cellulase" evidence="13">
    <location>
        <begin position="21"/>
        <end position="478"/>
    </location>
</feature>
<feature type="domain" description="CBM1" evidence="14">
    <location>
        <begin position="440"/>
        <end position="476"/>
    </location>
</feature>
<dbReference type="InterPro" id="IPR013320">
    <property type="entry name" value="ConA-like_dom_sf"/>
</dbReference>
<evidence type="ECO:0000256" key="11">
    <source>
        <dbReference type="ARBA" id="ARBA00023326"/>
    </source>
</evidence>
<keyword evidence="10" id="KW-0326">Glycosidase</keyword>
<dbReference type="PRINTS" id="PR00734">
    <property type="entry name" value="GLHYDRLASE7"/>
</dbReference>
<keyword evidence="7" id="KW-1015">Disulfide bond</keyword>
<dbReference type="AlphaFoldDB" id="A0A6G0W515"/>
<evidence type="ECO:0000259" key="14">
    <source>
        <dbReference type="PROSITE" id="PS51164"/>
    </source>
</evidence>
<evidence type="ECO:0000256" key="3">
    <source>
        <dbReference type="ARBA" id="ARBA00012601"/>
    </source>
</evidence>
<dbReference type="InterPro" id="IPR001722">
    <property type="entry name" value="Glyco_hydro_7"/>
</dbReference>
<evidence type="ECO:0000256" key="4">
    <source>
        <dbReference type="ARBA" id="ARBA00022729"/>
    </source>
</evidence>
<dbReference type="GO" id="GO:0008810">
    <property type="term" value="F:cellulase activity"/>
    <property type="evidence" value="ECO:0007669"/>
    <property type="project" value="UniProtKB-EC"/>
</dbReference>
<keyword evidence="16" id="KW-1185">Reference proteome</keyword>
<dbReference type="VEuPathDB" id="FungiDB:AeMF1_008210"/>
<proteinExistence type="inferred from homology"/>
<evidence type="ECO:0000256" key="5">
    <source>
        <dbReference type="ARBA" id="ARBA00022801"/>
    </source>
</evidence>
<keyword evidence="5" id="KW-0378">Hydrolase</keyword>
<evidence type="ECO:0000313" key="15">
    <source>
        <dbReference type="EMBL" id="KAF0721527.1"/>
    </source>
</evidence>
<comment type="caution">
    <text evidence="15">The sequence shown here is derived from an EMBL/GenBank/DDBJ whole genome shotgun (WGS) entry which is preliminary data.</text>
</comment>
<accession>A0A6G0W515</accession>
<name>A0A6G0W515_9STRA</name>
<evidence type="ECO:0000313" key="16">
    <source>
        <dbReference type="Proteomes" id="UP000481153"/>
    </source>
</evidence>
<dbReference type="EMBL" id="VJMJ01000390">
    <property type="protein sequence ID" value="KAF0721527.1"/>
    <property type="molecule type" value="Genomic_DNA"/>
</dbReference>
<keyword evidence="11" id="KW-0624">Polysaccharide degradation</keyword>
<evidence type="ECO:0000256" key="7">
    <source>
        <dbReference type="ARBA" id="ARBA00023157"/>
    </source>
</evidence>
<dbReference type="PANTHER" id="PTHR33753:SF1">
    <property type="entry name" value="ENDO-BETA-1,4-GLUCANASE CELB"/>
    <property type="match status" value="1"/>
</dbReference>
<dbReference type="InterPro" id="IPR037019">
    <property type="entry name" value="Glyco_hydro_7_sf"/>
</dbReference>
<dbReference type="Gene3D" id="2.70.100.10">
    <property type="entry name" value="Glycoside hydrolase, family 7, domain"/>
    <property type="match status" value="1"/>
</dbReference>
<evidence type="ECO:0000256" key="9">
    <source>
        <dbReference type="ARBA" id="ARBA00023277"/>
    </source>
</evidence>
<dbReference type="PANTHER" id="PTHR33753">
    <property type="entry name" value="1,4-BETA-D-GLUCAN CELLOBIOHYDROLASE B"/>
    <property type="match status" value="1"/>
</dbReference>
<dbReference type="PROSITE" id="PS51164">
    <property type="entry name" value="CBM1_2"/>
    <property type="match status" value="1"/>
</dbReference>
<dbReference type="EC" id="3.2.1.4" evidence="3"/>
<dbReference type="InterPro" id="IPR035971">
    <property type="entry name" value="CBD_sf"/>
</dbReference>
<comment type="similarity">
    <text evidence="2">Belongs to the glycosyl hydrolase 7 (cellulase C) family.</text>
</comment>
<dbReference type="SUPFAM" id="SSF57180">
    <property type="entry name" value="Cellulose-binding domain"/>
    <property type="match status" value="1"/>
</dbReference>
<evidence type="ECO:0000256" key="1">
    <source>
        <dbReference type="ARBA" id="ARBA00000966"/>
    </source>
</evidence>
<feature type="region of interest" description="Disordered" evidence="12">
    <location>
        <begin position="392"/>
        <end position="437"/>
    </location>
</feature>
<evidence type="ECO:0000256" key="12">
    <source>
        <dbReference type="SAM" id="MobiDB-lite"/>
    </source>
</evidence>
<dbReference type="GO" id="GO:0005576">
    <property type="term" value="C:extracellular region"/>
    <property type="evidence" value="ECO:0007669"/>
    <property type="project" value="InterPro"/>
</dbReference>
<reference evidence="15 16" key="1">
    <citation type="submission" date="2019-07" db="EMBL/GenBank/DDBJ databases">
        <title>Genomics analysis of Aphanomyces spp. identifies a new class of oomycete effector associated with host adaptation.</title>
        <authorList>
            <person name="Gaulin E."/>
        </authorList>
    </citation>
    <scope>NUCLEOTIDE SEQUENCE [LARGE SCALE GENOMIC DNA]</scope>
    <source>
        <strain evidence="15 16">ATCC 201684</strain>
    </source>
</reference>
<comment type="catalytic activity">
    <reaction evidence="1">
        <text>Endohydrolysis of (1-&gt;4)-beta-D-glucosidic linkages in cellulose, lichenin and cereal beta-D-glucans.</text>
        <dbReference type="EC" id="3.2.1.4"/>
    </reaction>
</comment>
<dbReference type="GO" id="GO:0030248">
    <property type="term" value="F:cellulose binding"/>
    <property type="evidence" value="ECO:0007669"/>
    <property type="project" value="InterPro"/>
</dbReference>
<dbReference type="Pfam" id="PF00840">
    <property type="entry name" value="Glyco_hydro_7"/>
    <property type="match status" value="1"/>
</dbReference>
<dbReference type="SMART" id="SM00236">
    <property type="entry name" value="fCBD"/>
    <property type="match status" value="1"/>
</dbReference>
<protein>
    <recommendedName>
        <fullName evidence="3">cellulase</fullName>
        <ecNumber evidence="3">3.2.1.4</ecNumber>
    </recommendedName>
</protein>
<sequence>MKVAATIASLAAALVAFSDAQQIGTFTPEVHPVLTTQKCTLAGGCVSETSKVVADANYRWVHNVGGSTSCQNNGQWNSAICPDAATCAKNCAIEGYGYSSAGVTTSGGKLDVKLGNRLYILEDDNNYKYYKLLNQEFTFDVDVSNVPCGGNAALYFVPMAKDGGKTGNNQAGATYGTGYCDAQCPTGVSFINGQANFASQGQCCAEMDIWEANAFANVVTPHPCVIDDVYTCSNSQQCNSCDKGGCGINPWTAGNHTLYGPTSSFAIDTSKPFTVVTQFITDDNTANGNLVQVNRFYVQNGKKVSNPIQITESYCSSGTSGSNGGLKAMGRALKTGMTLAISVWTGDMSWLDAGSNGPCPASPPTVTSASYSMTNIRVGDIGSTTSVVVAPTTAPSTKSPTAAPTTTKAASVPATTSAPVTTPATTKATSAPTTAKPSAGAVGAYGQCGGSGYSGATTCISGYNCHAYSQWYSQCVPN</sequence>
<feature type="signal peptide" evidence="13">
    <location>
        <begin position="1"/>
        <end position="20"/>
    </location>
</feature>
<dbReference type="GO" id="GO:0030245">
    <property type="term" value="P:cellulose catabolic process"/>
    <property type="evidence" value="ECO:0007669"/>
    <property type="project" value="UniProtKB-KW"/>
</dbReference>
<keyword evidence="4 13" id="KW-0732">Signal</keyword>